<keyword evidence="5 7" id="KW-1133">Transmembrane helix</keyword>
<feature type="transmembrane region" description="Helical" evidence="7">
    <location>
        <begin position="164"/>
        <end position="189"/>
    </location>
</feature>
<evidence type="ECO:0000259" key="8">
    <source>
        <dbReference type="PROSITE" id="PS50928"/>
    </source>
</evidence>
<evidence type="ECO:0000256" key="7">
    <source>
        <dbReference type="RuleBase" id="RU363032"/>
    </source>
</evidence>
<dbReference type="PROSITE" id="PS50928">
    <property type="entry name" value="ABC_TM1"/>
    <property type="match status" value="1"/>
</dbReference>
<keyword evidence="3" id="KW-1003">Cell membrane</keyword>
<evidence type="ECO:0000256" key="3">
    <source>
        <dbReference type="ARBA" id="ARBA00022475"/>
    </source>
</evidence>
<feature type="transmembrane region" description="Helical" evidence="7">
    <location>
        <begin position="123"/>
        <end position="143"/>
    </location>
</feature>
<evidence type="ECO:0000256" key="2">
    <source>
        <dbReference type="ARBA" id="ARBA00022448"/>
    </source>
</evidence>
<dbReference type="PANTHER" id="PTHR30151:SF0">
    <property type="entry name" value="ABC TRANSPORTER PERMEASE PROTEIN MJ0413-RELATED"/>
    <property type="match status" value="1"/>
</dbReference>
<dbReference type="Pfam" id="PF00528">
    <property type="entry name" value="BPD_transp_1"/>
    <property type="match status" value="1"/>
</dbReference>
<organism evidence="9 10">
    <name type="scientific">Hydrogenispora ethanolica</name>
    <dbReference type="NCBI Taxonomy" id="1082276"/>
    <lineage>
        <taxon>Bacteria</taxon>
        <taxon>Bacillati</taxon>
        <taxon>Bacillota</taxon>
        <taxon>Hydrogenispora</taxon>
    </lineage>
</organism>
<dbReference type="GO" id="GO:0055085">
    <property type="term" value="P:transmembrane transport"/>
    <property type="evidence" value="ECO:0007669"/>
    <property type="project" value="InterPro"/>
</dbReference>
<reference evidence="9 10" key="1">
    <citation type="submission" date="2019-03" db="EMBL/GenBank/DDBJ databases">
        <title>Genomic Encyclopedia of Type Strains, Phase IV (KMG-IV): sequencing the most valuable type-strain genomes for metagenomic binning, comparative biology and taxonomic classification.</title>
        <authorList>
            <person name="Goeker M."/>
        </authorList>
    </citation>
    <scope>NUCLEOTIDE SEQUENCE [LARGE SCALE GENOMIC DNA]</scope>
    <source>
        <strain evidence="9 10">LX-B</strain>
    </source>
</reference>
<dbReference type="Proteomes" id="UP000295008">
    <property type="component" value="Unassembled WGS sequence"/>
</dbReference>
<sequence length="264" mass="28920">MKVSITSHKGYSWLTVGGLLVLWAAAAAWLRLPLLLPSPWQTGVQIAALLGTAAFWAHLGATVSRGLLGFGAAFLAGTVFGLQAGRRAWFEALIRPLVVFARSTPSMSFILLALIWFKGDMVPIFVIFLVVFPIIIQNMIEGVRSIDRELLEMASVYRLTKPRILRALVLPSLAPFLAAAVSAGLGLTWRVLIAAEVLSYPKWGIGGQMDSARVFLQTDRVFAWTVVVVAIGLSFDSLLGRWLNRILAWRGTNDDSSMADRQKL</sequence>
<dbReference type="InterPro" id="IPR035906">
    <property type="entry name" value="MetI-like_sf"/>
</dbReference>
<keyword evidence="4 7" id="KW-0812">Transmembrane</keyword>
<evidence type="ECO:0000256" key="1">
    <source>
        <dbReference type="ARBA" id="ARBA00004651"/>
    </source>
</evidence>
<feature type="transmembrane region" description="Helical" evidence="7">
    <location>
        <begin position="221"/>
        <end position="240"/>
    </location>
</feature>
<dbReference type="InterPro" id="IPR000515">
    <property type="entry name" value="MetI-like"/>
</dbReference>
<comment type="subcellular location">
    <subcellularLocation>
        <location evidence="1 7">Cell membrane</location>
        <topology evidence="1 7">Multi-pass membrane protein</topology>
    </subcellularLocation>
</comment>
<evidence type="ECO:0000313" key="9">
    <source>
        <dbReference type="EMBL" id="TCL75258.1"/>
    </source>
</evidence>
<comment type="caution">
    <text evidence="9">The sequence shown here is derived from an EMBL/GenBank/DDBJ whole genome shotgun (WGS) entry which is preliminary data.</text>
</comment>
<dbReference type="GO" id="GO:0005886">
    <property type="term" value="C:plasma membrane"/>
    <property type="evidence" value="ECO:0007669"/>
    <property type="project" value="UniProtKB-SubCell"/>
</dbReference>
<evidence type="ECO:0000256" key="4">
    <source>
        <dbReference type="ARBA" id="ARBA00022692"/>
    </source>
</evidence>
<feature type="transmembrane region" description="Helical" evidence="7">
    <location>
        <begin position="97"/>
        <end position="117"/>
    </location>
</feature>
<name>A0A4R1S7E9_HYDET</name>
<keyword evidence="2 7" id="KW-0813">Transport</keyword>
<dbReference type="RefSeq" id="WP_165907778.1">
    <property type="nucleotide sequence ID" value="NZ_SLUN01000003.1"/>
</dbReference>
<evidence type="ECO:0000256" key="5">
    <source>
        <dbReference type="ARBA" id="ARBA00022989"/>
    </source>
</evidence>
<keyword evidence="6 7" id="KW-0472">Membrane</keyword>
<dbReference type="CDD" id="cd06261">
    <property type="entry name" value="TM_PBP2"/>
    <property type="match status" value="1"/>
</dbReference>
<gene>
    <name evidence="9" type="ORF">EDC14_1003190</name>
</gene>
<evidence type="ECO:0000256" key="6">
    <source>
        <dbReference type="ARBA" id="ARBA00023136"/>
    </source>
</evidence>
<dbReference type="EMBL" id="SLUN01000003">
    <property type="protein sequence ID" value="TCL75258.1"/>
    <property type="molecule type" value="Genomic_DNA"/>
</dbReference>
<comment type="similarity">
    <text evidence="7">Belongs to the binding-protein-dependent transport system permease family.</text>
</comment>
<dbReference type="Gene3D" id="1.10.3720.10">
    <property type="entry name" value="MetI-like"/>
    <property type="match status" value="1"/>
</dbReference>
<keyword evidence="10" id="KW-1185">Reference proteome</keyword>
<dbReference type="AlphaFoldDB" id="A0A4R1S7E9"/>
<evidence type="ECO:0000313" key="10">
    <source>
        <dbReference type="Proteomes" id="UP000295008"/>
    </source>
</evidence>
<feature type="domain" description="ABC transmembrane type-1" evidence="8">
    <location>
        <begin position="59"/>
        <end position="239"/>
    </location>
</feature>
<dbReference type="SUPFAM" id="SSF161098">
    <property type="entry name" value="MetI-like"/>
    <property type="match status" value="1"/>
</dbReference>
<dbReference type="PANTHER" id="PTHR30151">
    <property type="entry name" value="ALKANE SULFONATE ABC TRANSPORTER-RELATED, MEMBRANE SUBUNIT"/>
    <property type="match status" value="1"/>
</dbReference>
<feature type="transmembrane region" description="Helical" evidence="7">
    <location>
        <begin position="12"/>
        <end position="30"/>
    </location>
</feature>
<protein>
    <submittedName>
        <fullName evidence="9">NitT/TauT family transport system permease protein</fullName>
    </submittedName>
</protein>
<proteinExistence type="inferred from homology"/>
<accession>A0A4R1S7E9</accession>